<dbReference type="InterPro" id="IPR002525">
    <property type="entry name" value="Transp_IS110-like_N"/>
</dbReference>
<organism evidence="3 4">
    <name type="scientific">Chryseolinea serpens</name>
    <dbReference type="NCBI Taxonomy" id="947013"/>
    <lineage>
        <taxon>Bacteria</taxon>
        <taxon>Pseudomonadati</taxon>
        <taxon>Bacteroidota</taxon>
        <taxon>Cytophagia</taxon>
        <taxon>Cytophagales</taxon>
        <taxon>Fulvivirgaceae</taxon>
        <taxon>Chryseolinea</taxon>
    </lineage>
</organism>
<evidence type="ECO:0000259" key="1">
    <source>
        <dbReference type="Pfam" id="PF01548"/>
    </source>
</evidence>
<dbReference type="InterPro" id="IPR047650">
    <property type="entry name" value="Transpos_IS110"/>
</dbReference>
<sequence>MRPKLVQNFVGIDVSKKWFNVYIVQKVASRHTHFQCANTPEGIIELNKHLKSSRVSLSKLTIVTIEHTGPYSKLLINFFSTHGVLLCVEMGVRIKRSLGTAKGKSDDIDAKRITEYSIRHLDKLILHERKPRSLETVKTLLKNRSRLLKAKAIVETPFKELQNFSFETENKFFHSINGRFYKSVDEACDRIMSEIKRILNEDERMKNQVHLLIGIPGIGLHTALALVCYTNYFTTCSNSGQLASYCGCAPFSYSSGLKAPQSHIHKMSNKVLKGHLHLAALALINSSNELKDYYERKVSEGKPKRLALNNVGHKLVLRAMAVIKRNSRYVPVEVLRKRVDMLQLTGMS</sequence>
<protein>
    <submittedName>
        <fullName evidence="3">Transposase</fullName>
    </submittedName>
</protein>
<dbReference type="Pfam" id="PF01548">
    <property type="entry name" value="DEDD_Tnp_IS110"/>
    <property type="match status" value="1"/>
</dbReference>
<dbReference type="PANTHER" id="PTHR33055">
    <property type="entry name" value="TRANSPOSASE FOR INSERTION SEQUENCE ELEMENT IS1111A"/>
    <property type="match status" value="1"/>
</dbReference>
<gene>
    <name evidence="3" type="ORF">SAMN04488109_1815</name>
</gene>
<keyword evidence="4" id="KW-1185">Reference proteome</keyword>
<reference evidence="3 4" key="1">
    <citation type="submission" date="2016-11" db="EMBL/GenBank/DDBJ databases">
        <authorList>
            <person name="Jaros S."/>
            <person name="Januszkiewicz K."/>
            <person name="Wedrychowicz H."/>
        </authorList>
    </citation>
    <scope>NUCLEOTIDE SEQUENCE [LARGE SCALE GENOMIC DNA]</scope>
    <source>
        <strain evidence="3 4">DSM 24574</strain>
    </source>
</reference>
<proteinExistence type="predicted"/>
<accession>A0A1M5MLT8</accession>
<dbReference type="GO" id="GO:0003677">
    <property type="term" value="F:DNA binding"/>
    <property type="evidence" value="ECO:0007669"/>
    <property type="project" value="InterPro"/>
</dbReference>
<name>A0A1M5MLT8_9BACT</name>
<feature type="domain" description="Transposase IS116/IS110/IS902 C-terminal" evidence="2">
    <location>
        <begin position="210"/>
        <end position="295"/>
    </location>
</feature>
<feature type="domain" description="Transposase IS110-like N-terminal" evidence="1">
    <location>
        <begin position="10"/>
        <end position="149"/>
    </location>
</feature>
<dbReference type="InterPro" id="IPR003346">
    <property type="entry name" value="Transposase_20"/>
</dbReference>
<dbReference type="GO" id="GO:0004803">
    <property type="term" value="F:transposase activity"/>
    <property type="evidence" value="ECO:0007669"/>
    <property type="project" value="InterPro"/>
</dbReference>
<dbReference type="PANTHER" id="PTHR33055:SF3">
    <property type="entry name" value="PUTATIVE TRANSPOSASE FOR IS117-RELATED"/>
    <property type="match status" value="1"/>
</dbReference>
<dbReference type="AlphaFoldDB" id="A0A1M5MLT8"/>
<dbReference type="Pfam" id="PF02371">
    <property type="entry name" value="Transposase_20"/>
    <property type="match status" value="1"/>
</dbReference>
<dbReference type="STRING" id="947013.SAMN04488109_1815"/>
<evidence type="ECO:0000259" key="2">
    <source>
        <dbReference type="Pfam" id="PF02371"/>
    </source>
</evidence>
<dbReference type="Proteomes" id="UP000184212">
    <property type="component" value="Unassembled WGS sequence"/>
</dbReference>
<dbReference type="GO" id="GO:0006313">
    <property type="term" value="P:DNA transposition"/>
    <property type="evidence" value="ECO:0007669"/>
    <property type="project" value="InterPro"/>
</dbReference>
<evidence type="ECO:0000313" key="4">
    <source>
        <dbReference type="Proteomes" id="UP000184212"/>
    </source>
</evidence>
<dbReference type="EMBL" id="FQWQ01000001">
    <property type="protein sequence ID" value="SHG78340.1"/>
    <property type="molecule type" value="Genomic_DNA"/>
</dbReference>
<evidence type="ECO:0000313" key="3">
    <source>
        <dbReference type="EMBL" id="SHG78340.1"/>
    </source>
</evidence>